<proteinExistence type="predicted"/>
<reference evidence="2" key="1">
    <citation type="submission" date="2021-03" db="EMBL/GenBank/DDBJ databases">
        <title>Streptomyces poriferae sp. nov., a novel marine sponge-derived Actinobacteria species with anti-MRSA activity.</title>
        <authorList>
            <person name="Sandoval-Powers M."/>
            <person name="Kralova S."/>
            <person name="Nguyen G.-S."/>
            <person name="Fawwal D."/>
            <person name="Degnes K."/>
            <person name="Klinkenberg G."/>
            <person name="Sletta H."/>
            <person name="Wentzel A."/>
            <person name="Liles M.R."/>
        </authorList>
    </citation>
    <scope>NUCLEOTIDE SEQUENCE</scope>
    <source>
        <strain evidence="2">DSM 41794</strain>
    </source>
</reference>
<feature type="non-terminal residue" evidence="2">
    <location>
        <position position="1"/>
    </location>
</feature>
<dbReference type="Proteomes" id="UP000664167">
    <property type="component" value="Unassembled WGS sequence"/>
</dbReference>
<evidence type="ECO:0000259" key="1">
    <source>
        <dbReference type="Pfam" id="PF13280"/>
    </source>
</evidence>
<evidence type="ECO:0000313" key="3">
    <source>
        <dbReference type="Proteomes" id="UP000664167"/>
    </source>
</evidence>
<evidence type="ECO:0000313" key="2">
    <source>
        <dbReference type="EMBL" id="MBO0518208.1"/>
    </source>
</evidence>
<accession>A0A939JL37</accession>
<dbReference type="RefSeq" id="WP_206970043.1">
    <property type="nucleotide sequence ID" value="NZ_JAFLRJ010001361.1"/>
</dbReference>
<dbReference type="AlphaFoldDB" id="A0A939JL37"/>
<keyword evidence="3" id="KW-1185">Reference proteome</keyword>
<sequence>RRWYLVAWDLGREDWRTFRVDRVTPRPPHGPRFVPRDPPAEDLAAYVSRGVSTRVYASQAAIRLLVSVEEAAERISPSVGTLRAE</sequence>
<dbReference type="Pfam" id="PF13280">
    <property type="entry name" value="WYL"/>
    <property type="match status" value="1"/>
</dbReference>
<comment type="caution">
    <text evidence="2">The sequence shown here is derived from an EMBL/GenBank/DDBJ whole genome shotgun (WGS) entry which is preliminary data.</text>
</comment>
<gene>
    <name evidence="2" type="ORF">J0695_41825</name>
</gene>
<protein>
    <submittedName>
        <fullName evidence="2">WYL domain-containing protein</fullName>
    </submittedName>
</protein>
<organism evidence="2 3">
    <name type="scientific">Streptomyces beijiangensis</name>
    <dbReference type="NCBI Taxonomy" id="163361"/>
    <lineage>
        <taxon>Bacteria</taxon>
        <taxon>Bacillati</taxon>
        <taxon>Actinomycetota</taxon>
        <taxon>Actinomycetes</taxon>
        <taxon>Kitasatosporales</taxon>
        <taxon>Streptomycetaceae</taxon>
        <taxon>Streptomyces</taxon>
    </lineage>
</organism>
<name>A0A939JL37_9ACTN</name>
<dbReference type="PROSITE" id="PS52050">
    <property type="entry name" value="WYL"/>
    <property type="match status" value="1"/>
</dbReference>
<dbReference type="InterPro" id="IPR026881">
    <property type="entry name" value="WYL_dom"/>
</dbReference>
<feature type="domain" description="WYL" evidence="1">
    <location>
        <begin position="1"/>
        <end position="24"/>
    </location>
</feature>
<feature type="non-terminal residue" evidence="2">
    <location>
        <position position="85"/>
    </location>
</feature>
<dbReference type="EMBL" id="JAFLRJ010001361">
    <property type="protein sequence ID" value="MBO0518208.1"/>
    <property type="molecule type" value="Genomic_DNA"/>
</dbReference>